<evidence type="ECO:0000313" key="2">
    <source>
        <dbReference type="Proteomes" id="UP000507245"/>
    </source>
</evidence>
<accession>A0A6J5XTZ9</accession>
<organism evidence="1 2">
    <name type="scientific">Prunus armeniaca</name>
    <name type="common">Apricot</name>
    <name type="synonym">Armeniaca vulgaris</name>
    <dbReference type="NCBI Taxonomy" id="36596"/>
    <lineage>
        <taxon>Eukaryota</taxon>
        <taxon>Viridiplantae</taxon>
        <taxon>Streptophyta</taxon>
        <taxon>Embryophyta</taxon>
        <taxon>Tracheophyta</taxon>
        <taxon>Spermatophyta</taxon>
        <taxon>Magnoliopsida</taxon>
        <taxon>eudicotyledons</taxon>
        <taxon>Gunneridae</taxon>
        <taxon>Pentapetalae</taxon>
        <taxon>rosids</taxon>
        <taxon>fabids</taxon>
        <taxon>Rosales</taxon>
        <taxon>Rosaceae</taxon>
        <taxon>Amygdaloideae</taxon>
        <taxon>Amygdaleae</taxon>
        <taxon>Prunus</taxon>
    </lineage>
</organism>
<reference evidence="2" key="1">
    <citation type="journal article" date="2020" name="Genome Biol.">
        <title>Gamete binning: chromosome-level and haplotype-resolved genome assembly enabled by high-throughput single-cell sequencing of gamete genomes.</title>
        <authorList>
            <person name="Campoy J.A."/>
            <person name="Sun H."/>
            <person name="Goel M."/>
            <person name="Jiao W.-B."/>
            <person name="Folz-Donahue K."/>
            <person name="Wang N."/>
            <person name="Rubio M."/>
            <person name="Liu C."/>
            <person name="Kukat C."/>
            <person name="Ruiz D."/>
            <person name="Huettel B."/>
            <person name="Schneeberger K."/>
        </authorList>
    </citation>
    <scope>NUCLEOTIDE SEQUENCE [LARGE SCALE GENOMIC DNA]</scope>
    <source>
        <strain evidence="2">cv. Rojo Pasion</strain>
    </source>
</reference>
<evidence type="ECO:0000313" key="1">
    <source>
        <dbReference type="EMBL" id="CAB4315757.1"/>
    </source>
</evidence>
<evidence type="ECO:0008006" key="3">
    <source>
        <dbReference type="Google" id="ProtNLM"/>
    </source>
</evidence>
<dbReference type="EMBL" id="CAEKKB010000006">
    <property type="protein sequence ID" value="CAB4315757.1"/>
    <property type="molecule type" value="Genomic_DNA"/>
</dbReference>
<gene>
    <name evidence="1" type="ORF">ORAREDHAP_LOCUS40524</name>
</gene>
<dbReference type="Proteomes" id="UP000507245">
    <property type="component" value="Unassembled WGS sequence"/>
</dbReference>
<proteinExistence type="predicted"/>
<name>A0A6J5XTZ9_PRUAR</name>
<dbReference type="OrthoDB" id="1166446at2759"/>
<sequence length="121" mass="14298">MSQIGKLTNLERTYKELGYSPQFPIGYGKHGFLYWKLHKPAFINQLKSLTTELLDEFNELEFARYILECAQKLTKFVIICSPQNLAEVKRKLEKFKMISKAAIFFKEDRKSEQRQLFDTIP</sequence>
<protein>
    <recommendedName>
        <fullName evidence="3">FBD domain-containing protein</fullName>
    </recommendedName>
</protein>
<keyword evidence="2" id="KW-1185">Reference proteome</keyword>
<dbReference type="AlphaFoldDB" id="A0A6J5XTZ9"/>